<dbReference type="EMBL" id="BMIA01000009">
    <property type="protein sequence ID" value="GGH55784.1"/>
    <property type="molecule type" value="Genomic_DNA"/>
</dbReference>
<dbReference type="RefSeq" id="WP_188939369.1">
    <property type="nucleotide sequence ID" value="NZ_BMIA01000009.1"/>
</dbReference>
<keyword evidence="2" id="KW-1185">Reference proteome</keyword>
<reference evidence="2" key="1">
    <citation type="journal article" date="2019" name="Int. J. Syst. Evol. Microbiol.">
        <title>The Global Catalogue of Microorganisms (GCM) 10K type strain sequencing project: providing services to taxonomists for standard genome sequencing and annotation.</title>
        <authorList>
            <consortium name="The Broad Institute Genomics Platform"/>
            <consortium name="The Broad Institute Genome Sequencing Center for Infectious Disease"/>
            <person name="Wu L."/>
            <person name="Ma J."/>
        </authorList>
    </citation>
    <scope>NUCLEOTIDE SEQUENCE [LARGE SCALE GENOMIC DNA]</scope>
    <source>
        <strain evidence="2">CGMCC 1.15288</strain>
    </source>
</reference>
<gene>
    <name evidence="1" type="ORF">GCM10007423_63710</name>
</gene>
<evidence type="ECO:0000313" key="1">
    <source>
        <dbReference type="EMBL" id="GGH55784.1"/>
    </source>
</evidence>
<proteinExistence type="predicted"/>
<accession>A0ABQ1ZD09</accession>
<protein>
    <submittedName>
        <fullName evidence="1">Uncharacterized protein</fullName>
    </submittedName>
</protein>
<sequence>MTIYLVHIRKYAIKKNDSNRRFYPVNSPDANTEILVEVSEKFPEAYQYWTLRADDFTNKSKILVFKNIRAMFKYFEENNVDVGTSVASFYKVKGEVPSETAPDGVLIYSYKNINIHALRIN</sequence>
<organism evidence="1 2">
    <name type="scientific">Dyadobacter endophyticus</name>
    <dbReference type="NCBI Taxonomy" id="1749036"/>
    <lineage>
        <taxon>Bacteria</taxon>
        <taxon>Pseudomonadati</taxon>
        <taxon>Bacteroidota</taxon>
        <taxon>Cytophagia</taxon>
        <taxon>Cytophagales</taxon>
        <taxon>Spirosomataceae</taxon>
        <taxon>Dyadobacter</taxon>
    </lineage>
</organism>
<comment type="caution">
    <text evidence="1">The sequence shown here is derived from an EMBL/GenBank/DDBJ whole genome shotgun (WGS) entry which is preliminary data.</text>
</comment>
<evidence type="ECO:0000313" key="2">
    <source>
        <dbReference type="Proteomes" id="UP000600214"/>
    </source>
</evidence>
<name>A0ABQ1ZD09_9BACT</name>
<dbReference type="Proteomes" id="UP000600214">
    <property type="component" value="Unassembled WGS sequence"/>
</dbReference>